<name>A0A367LLI3_9HYPO</name>
<evidence type="ECO:0000256" key="1">
    <source>
        <dbReference type="SAM" id="MobiDB-lite"/>
    </source>
</evidence>
<accession>A0A367LLI3</accession>
<comment type="caution">
    <text evidence="2">The sequence shown here is derived from an EMBL/GenBank/DDBJ whole genome shotgun (WGS) entry which is preliminary data.</text>
</comment>
<feature type="non-terminal residue" evidence="2">
    <location>
        <position position="1"/>
    </location>
</feature>
<dbReference type="Proteomes" id="UP000253664">
    <property type="component" value="Unassembled WGS sequence"/>
</dbReference>
<feature type="compositionally biased region" description="Basic residues" evidence="1">
    <location>
        <begin position="57"/>
        <end position="72"/>
    </location>
</feature>
<dbReference type="AlphaFoldDB" id="A0A367LLI3"/>
<gene>
    <name evidence="2" type="ORF">L249_6905</name>
</gene>
<dbReference type="EMBL" id="LKCN02000003">
    <property type="protein sequence ID" value="RCI15271.1"/>
    <property type="molecule type" value="Genomic_DNA"/>
</dbReference>
<sequence length="72" mass="8142">ARLVNPVTKRRGTGNRVARRGLVTGWMHVQESVAQISLHSHTNPYPVRKSTDMCSKNKNKQKSISKITRRCA</sequence>
<reference evidence="2 3" key="1">
    <citation type="journal article" date="2015" name="BMC Genomics">
        <title>Insights from the genome of Ophiocordyceps polyrhachis-furcata to pathogenicity and host specificity in insect fungi.</title>
        <authorList>
            <person name="Wichadakul D."/>
            <person name="Kobmoo N."/>
            <person name="Ingsriswang S."/>
            <person name="Tangphatsornruang S."/>
            <person name="Chantasingh D."/>
            <person name="Luangsa-ard J.J."/>
            <person name="Eurwilaichitr L."/>
        </authorList>
    </citation>
    <scope>NUCLEOTIDE SEQUENCE [LARGE SCALE GENOMIC DNA]</scope>
    <source>
        <strain evidence="2 3">BCC 54312</strain>
    </source>
</reference>
<organism evidence="2 3">
    <name type="scientific">Ophiocordyceps polyrhachis-furcata BCC 54312</name>
    <dbReference type="NCBI Taxonomy" id="1330021"/>
    <lineage>
        <taxon>Eukaryota</taxon>
        <taxon>Fungi</taxon>
        <taxon>Dikarya</taxon>
        <taxon>Ascomycota</taxon>
        <taxon>Pezizomycotina</taxon>
        <taxon>Sordariomycetes</taxon>
        <taxon>Hypocreomycetidae</taxon>
        <taxon>Hypocreales</taxon>
        <taxon>Ophiocordycipitaceae</taxon>
        <taxon>Ophiocordyceps</taxon>
    </lineage>
</organism>
<protein>
    <submittedName>
        <fullName evidence="2">Uncharacterized protein</fullName>
    </submittedName>
</protein>
<proteinExistence type="predicted"/>
<evidence type="ECO:0000313" key="2">
    <source>
        <dbReference type="EMBL" id="RCI15271.1"/>
    </source>
</evidence>
<feature type="region of interest" description="Disordered" evidence="1">
    <location>
        <begin position="42"/>
        <end position="72"/>
    </location>
</feature>
<evidence type="ECO:0000313" key="3">
    <source>
        <dbReference type="Proteomes" id="UP000253664"/>
    </source>
</evidence>
<keyword evidence="3" id="KW-1185">Reference proteome</keyword>